<dbReference type="InterPro" id="IPR036237">
    <property type="entry name" value="Xyl_isomerase-like_sf"/>
</dbReference>
<dbReference type="OrthoDB" id="256906at2"/>
<dbReference type="PATRIC" id="fig|1123501.6.peg.2527"/>
<dbReference type="EMBL" id="AONG01000011">
    <property type="protein sequence ID" value="KIQ69016.1"/>
    <property type="molecule type" value="Genomic_DNA"/>
</dbReference>
<dbReference type="SUPFAM" id="SSF51658">
    <property type="entry name" value="Xylose isomerase-like"/>
    <property type="match status" value="1"/>
</dbReference>
<gene>
    <name evidence="2" type="ORF">Wenmar_02413</name>
</gene>
<proteinExistence type="predicted"/>
<feature type="domain" description="Xylose isomerase-like TIM barrel" evidence="1">
    <location>
        <begin position="87"/>
        <end position="264"/>
    </location>
</feature>
<dbReference type="InterPro" id="IPR050312">
    <property type="entry name" value="IolE/XylAMocC-like"/>
</dbReference>
<dbReference type="PANTHER" id="PTHR12110">
    <property type="entry name" value="HYDROXYPYRUVATE ISOMERASE"/>
    <property type="match status" value="1"/>
</dbReference>
<evidence type="ECO:0000313" key="2">
    <source>
        <dbReference type="EMBL" id="KIQ69016.1"/>
    </source>
</evidence>
<keyword evidence="2" id="KW-0413">Isomerase</keyword>
<sequence>MKLGLGSYTFRWSIGHKGLNPPRPMTAFDLLGVAREHRLAVVQYADNLPLHTLPEADLDRLAAAAREAGIALELGCQGFDENVVRRYIGIGRRIDAGILRVALDGPDAAKPVPDLAAAFHRLIPEARAAGLRIAIENHFNYPSPRMVQLLAAVDDPDLGVCLDVANSICAGEWPAETVGLLAPRAINLHLKDYVIVPDPYGVGFVIHGCPMGQGRCDGPAVLAAVAHQPEMSVLYEHWLPREDDMEAARAKEHAWLEESLDYMRTTLAF</sequence>
<name>A0A0D0PC27_9RHOB</name>
<dbReference type="PANTHER" id="PTHR12110:SF41">
    <property type="entry name" value="INOSOSE DEHYDRATASE"/>
    <property type="match status" value="1"/>
</dbReference>
<protein>
    <submittedName>
        <fullName evidence="2">Sugar phosphate isomerase/epimerase</fullName>
    </submittedName>
</protein>
<keyword evidence="3" id="KW-1185">Reference proteome</keyword>
<evidence type="ECO:0000259" key="1">
    <source>
        <dbReference type="Pfam" id="PF01261"/>
    </source>
</evidence>
<dbReference type="Pfam" id="PF01261">
    <property type="entry name" value="AP_endonuc_2"/>
    <property type="match status" value="1"/>
</dbReference>
<dbReference type="Gene3D" id="3.20.20.150">
    <property type="entry name" value="Divalent-metal-dependent TIM barrel enzymes"/>
    <property type="match status" value="1"/>
</dbReference>
<dbReference type="InterPro" id="IPR013022">
    <property type="entry name" value="Xyl_isomerase-like_TIM-brl"/>
</dbReference>
<accession>A0A0D0PC27</accession>
<dbReference type="GO" id="GO:0016853">
    <property type="term" value="F:isomerase activity"/>
    <property type="evidence" value="ECO:0007669"/>
    <property type="project" value="UniProtKB-KW"/>
</dbReference>
<dbReference type="AlphaFoldDB" id="A0A0D0PC27"/>
<dbReference type="RefSeq" id="WP_018303400.1">
    <property type="nucleotide sequence ID" value="NZ_KB902297.1"/>
</dbReference>
<dbReference type="eggNOG" id="COG1082">
    <property type="taxonomic scope" value="Bacteria"/>
</dbReference>
<comment type="caution">
    <text evidence="2">The sequence shown here is derived from an EMBL/GenBank/DDBJ whole genome shotgun (WGS) entry which is preliminary data.</text>
</comment>
<dbReference type="STRING" id="1123501.Wenmar_02413"/>
<organism evidence="2 3">
    <name type="scientific">Wenxinia marina DSM 24838</name>
    <dbReference type="NCBI Taxonomy" id="1123501"/>
    <lineage>
        <taxon>Bacteria</taxon>
        <taxon>Pseudomonadati</taxon>
        <taxon>Pseudomonadota</taxon>
        <taxon>Alphaproteobacteria</taxon>
        <taxon>Rhodobacterales</taxon>
        <taxon>Roseobacteraceae</taxon>
        <taxon>Wenxinia</taxon>
    </lineage>
</organism>
<dbReference type="Proteomes" id="UP000035100">
    <property type="component" value="Unassembled WGS sequence"/>
</dbReference>
<reference evidence="2 3" key="1">
    <citation type="submission" date="2013-01" db="EMBL/GenBank/DDBJ databases">
        <authorList>
            <person name="Fiebig A."/>
            <person name="Goeker M."/>
            <person name="Klenk H.-P.P."/>
        </authorList>
    </citation>
    <scope>NUCLEOTIDE SEQUENCE [LARGE SCALE GENOMIC DNA]</scope>
    <source>
        <strain evidence="2 3">DSM 24838</strain>
    </source>
</reference>
<evidence type="ECO:0000313" key="3">
    <source>
        <dbReference type="Proteomes" id="UP000035100"/>
    </source>
</evidence>